<evidence type="ECO:0000313" key="4">
    <source>
        <dbReference type="EMBL" id="MBA8793928.1"/>
    </source>
</evidence>
<sequence length="136" mass="13604">MTSQHPDDRPEQNTGSPAVPGPESYGLPGMPTGGMPDMSGMLAQVQAMQSQLVQAQQELAETELTGSAGGGLVTATISGTGELLNVTIAPQACDPEDTESLADLVVAAVRDANTKQQAVAAAKMGPLAGGLGGLGF</sequence>
<comment type="subcellular location">
    <subcellularLocation>
        <location evidence="2">Cytoplasm</location>
        <location evidence="2">Nucleoid</location>
    </subcellularLocation>
</comment>
<comment type="caution">
    <text evidence="4">The sequence shown here is derived from an EMBL/GenBank/DDBJ whole genome shotgun (WGS) entry which is preliminary data.</text>
</comment>
<dbReference type="GO" id="GO:0043590">
    <property type="term" value="C:bacterial nucleoid"/>
    <property type="evidence" value="ECO:0007669"/>
    <property type="project" value="UniProtKB-UniRule"/>
</dbReference>
<evidence type="ECO:0000313" key="5">
    <source>
        <dbReference type="Proteomes" id="UP000523079"/>
    </source>
</evidence>
<proteinExistence type="inferred from homology"/>
<keyword evidence="5" id="KW-1185">Reference proteome</keyword>
<protein>
    <recommendedName>
        <fullName evidence="2">Nucleoid-associated protein FHX74_001533</fullName>
    </recommendedName>
</protein>
<reference evidence="4 5" key="1">
    <citation type="submission" date="2020-07" db="EMBL/GenBank/DDBJ databases">
        <title>Sequencing the genomes of 1000 actinobacteria strains.</title>
        <authorList>
            <person name="Klenk H.-P."/>
        </authorList>
    </citation>
    <scope>NUCLEOTIDE SEQUENCE [LARGE SCALE GENOMIC DNA]</scope>
    <source>
        <strain evidence="4 5">DSM 100723</strain>
    </source>
</reference>
<dbReference type="HAMAP" id="MF_00274">
    <property type="entry name" value="DNA_YbaB_EbfC"/>
    <property type="match status" value="1"/>
</dbReference>
<dbReference type="Pfam" id="PF02575">
    <property type="entry name" value="YbaB_DNA_bd"/>
    <property type="match status" value="1"/>
</dbReference>
<dbReference type="PANTHER" id="PTHR33449">
    <property type="entry name" value="NUCLEOID-ASSOCIATED PROTEIN YBAB"/>
    <property type="match status" value="1"/>
</dbReference>
<comment type="similarity">
    <text evidence="2">Belongs to the YbaB/EbfC family.</text>
</comment>
<dbReference type="InterPro" id="IPR036894">
    <property type="entry name" value="YbaB-like_sf"/>
</dbReference>
<dbReference type="Gene3D" id="3.30.1310.10">
    <property type="entry name" value="Nucleoid-associated protein YbaB-like domain"/>
    <property type="match status" value="1"/>
</dbReference>
<dbReference type="Proteomes" id="UP000523079">
    <property type="component" value="Unassembled WGS sequence"/>
</dbReference>
<feature type="compositionally biased region" description="Basic and acidic residues" evidence="3">
    <location>
        <begin position="1"/>
        <end position="11"/>
    </location>
</feature>
<evidence type="ECO:0000256" key="1">
    <source>
        <dbReference type="ARBA" id="ARBA00023125"/>
    </source>
</evidence>
<gene>
    <name evidence="4" type="ORF">FHX74_001533</name>
</gene>
<comment type="subunit">
    <text evidence="2">Homodimer.</text>
</comment>
<organism evidence="4 5">
    <name type="scientific">Microlunatus kandeliicorticis</name>
    <dbReference type="NCBI Taxonomy" id="1759536"/>
    <lineage>
        <taxon>Bacteria</taxon>
        <taxon>Bacillati</taxon>
        <taxon>Actinomycetota</taxon>
        <taxon>Actinomycetes</taxon>
        <taxon>Propionibacteriales</taxon>
        <taxon>Propionibacteriaceae</taxon>
        <taxon>Microlunatus</taxon>
    </lineage>
</organism>
<dbReference type="RefSeq" id="WP_235970346.1">
    <property type="nucleotide sequence ID" value="NZ_JACGWT010000002.1"/>
</dbReference>
<dbReference type="GO" id="GO:0005829">
    <property type="term" value="C:cytosol"/>
    <property type="evidence" value="ECO:0007669"/>
    <property type="project" value="TreeGrafter"/>
</dbReference>
<keyword evidence="1 2" id="KW-0238">DNA-binding</keyword>
<dbReference type="NCBIfam" id="TIGR00103">
    <property type="entry name" value="DNA_YbaB_EbfC"/>
    <property type="match status" value="1"/>
</dbReference>
<dbReference type="GO" id="GO:0003677">
    <property type="term" value="F:DNA binding"/>
    <property type="evidence" value="ECO:0007669"/>
    <property type="project" value="UniProtKB-UniRule"/>
</dbReference>
<dbReference type="PANTHER" id="PTHR33449:SF1">
    <property type="entry name" value="NUCLEOID-ASSOCIATED PROTEIN YBAB"/>
    <property type="match status" value="1"/>
</dbReference>
<feature type="region of interest" description="Disordered" evidence="3">
    <location>
        <begin position="1"/>
        <end position="40"/>
    </location>
</feature>
<evidence type="ECO:0000256" key="3">
    <source>
        <dbReference type="SAM" id="MobiDB-lite"/>
    </source>
</evidence>
<dbReference type="SUPFAM" id="SSF82607">
    <property type="entry name" value="YbaB-like"/>
    <property type="match status" value="1"/>
</dbReference>
<evidence type="ECO:0000256" key="2">
    <source>
        <dbReference type="HAMAP-Rule" id="MF_00274"/>
    </source>
</evidence>
<accession>A0A7W3IRI0</accession>
<keyword evidence="2" id="KW-0963">Cytoplasm</keyword>
<dbReference type="InterPro" id="IPR004401">
    <property type="entry name" value="YbaB/EbfC"/>
</dbReference>
<name>A0A7W3IRI0_9ACTN</name>
<comment type="function">
    <text evidence="2">Binds to DNA and alters its conformation. May be involved in regulation of gene expression, nucleoid organization and DNA protection.</text>
</comment>
<dbReference type="AlphaFoldDB" id="A0A7W3IRI0"/>
<dbReference type="EMBL" id="JACGWT010000002">
    <property type="protein sequence ID" value="MBA8793928.1"/>
    <property type="molecule type" value="Genomic_DNA"/>
</dbReference>